<feature type="domain" description="Transcriptional coactivator p15 (PC4) C-terminal" evidence="11">
    <location>
        <begin position="83"/>
        <end position="135"/>
    </location>
</feature>
<dbReference type="GO" id="GO:0005634">
    <property type="term" value="C:nucleus"/>
    <property type="evidence" value="ECO:0007669"/>
    <property type="project" value="UniProtKB-SubCell"/>
</dbReference>
<dbReference type="OMA" id="EQCRREP"/>
<comment type="similarity">
    <text evidence="2">Belongs to the transcriptional coactivator PC4 family.</text>
</comment>
<keyword evidence="5" id="KW-0238">DNA-binding</keyword>
<evidence type="ECO:0000313" key="13">
    <source>
        <dbReference type="Proteomes" id="UP000472277"/>
    </source>
</evidence>
<dbReference type="GO" id="GO:0003677">
    <property type="term" value="F:DNA binding"/>
    <property type="evidence" value="ECO:0007669"/>
    <property type="project" value="UniProtKB-KW"/>
</dbReference>
<keyword evidence="4" id="KW-0805">Transcription regulation</keyword>
<dbReference type="PANTHER" id="PTHR13215">
    <property type="entry name" value="RNA POLYMERASE II TRANSCRIPTIONAL COACTIVATOR"/>
    <property type="match status" value="1"/>
</dbReference>
<proteinExistence type="inferred from homology"/>
<evidence type="ECO:0000256" key="2">
    <source>
        <dbReference type="ARBA" id="ARBA00009001"/>
    </source>
</evidence>
<evidence type="ECO:0000256" key="8">
    <source>
        <dbReference type="ARBA" id="ARBA00024848"/>
    </source>
</evidence>
<evidence type="ECO:0000259" key="11">
    <source>
        <dbReference type="Pfam" id="PF02229"/>
    </source>
</evidence>
<keyword evidence="6" id="KW-0804">Transcription</keyword>
<evidence type="ECO:0000256" key="10">
    <source>
        <dbReference type="SAM" id="MobiDB-lite"/>
    </source>
</evidence>
<evidence type="ECO:0000256" key="3">
    <source>
        <dbReference type="ARBA" id="ARBA00013386"/>
    </source>
</evidence>
<dbReference type="Proteomes" id="UP000472277">
    <property type="component" value="Chromosome 22"/>
</dbReference>
<comment type="subcellular location">
    <subcellularLocation>
        <location evidence="1">Nucleus</location>
    </subcellularLocation>
</comment>
<feature type="region of interest" description="Disordered" evidence="10">
    <location>
        <begin position="47"/>
        <end position="74"/>
    </location>
</feature>
<evidence type="ECO:0000256" key="1">
    <source>
        <dbReference type="ARBA" id="ARBA00004123"/>
    </source>
</evidence>
<dbReference type="InParanoid" id="A0A674E042"/>
<keyword evidence="13" id="KW-1185">Reference proteome</keyword>
<dbReference type="GO" id="GO:0060261">
    <property type="term" value="P:positive regulation of transcription initiation by RNA polymerase II"/>
    <property type="evidence" value="ECO:0007669"/>
    <property type="project" value="InterPro"/>
</dbReference>
<evidence type="ECO:0000313" key="12">
    <source>
        <dbReference type="Ensembl" id="ENSSTUP00000101677.1"/>
    </source>
</evidence>
<dbReference type="Pfam" id="PF02229">
    <property type="entry name" value="PC4"/>
    <property type="match status" value="1"/>
</dbReference>
<reference evidence="12" key="1">
    <citation type="submission" date="2025-08" db="UniProtKB">
        <authorList>
            <consortium name="Ensembl"/>
        </authorList>
    </citation>
    <scope>IDENTIFICATION</scope>
</reference>
<dbReference type="GO" id="GO:0003713">
    <property type="term" value="F:transcription coactivator activity"/>
    <property type="evidence" value="ECO:0007669"/>
    <property type="project" value="InterPro"/>
</dbReference>
<dbReference type="InterPro" id="IPR003173">
    <property type="entry name" value="PC4_C"/>
</dbReference>
<dbReference type="SUPFAM" id="SSF54447">
    <property type="entry name" value="ssDNA-binding transcriptional regulator domain"/>
    <property type="match status" value="1"/>
</dbReference>
<dbReference type="GeneTree" id="ENSGT00990000213636"/>
<evidence type="ECO:0000256" key="4">
    <source>
        <dbReference type="ARBA" id="ARBA00023015"/>
    </source>
</evidence>
<accession>A0A674E042</accession>
<dbReference type="InterPro" id="IPR009044">
    <property type="entry name" value="ssDNA-bd_transcriptional_reg"/>
</dbReference>
<evidence type="ECO:0000256" key="9">
    <source>
        <dbReference type="ARBA" id="ARBA00031984"/>
    </source>
</evidence>
<dbReference type="InterPro" id="IPR045125">
    <property type="entry name" value="Sub1/Tcp4-like"/>
</dbReference>
<evidence type="ECO:0000256" key="7">
    <source>
        <dbReference type="ARBA" id="ARBA00023242"/>
    </source>
</evidence>
<sequence length="146" mass="16569">MSVIQATQYCHPSIRSFNKATLHLNSYSTFAGLDEQCRREPHPTVVVKSNRPTASDHPAHKNHKTGDNSSTACSMQPSLSPLQIGKLRYFRVSLFESKTQIDIREFYTIDIGDLNPGRKGSVAWNPKQWNQLKKIIPDIDTAIRKF</sequence>
<dbReference type="Gene3D" id="2.30.31.10">
    <property type="entry name" value="Transcriptional Coactivator Pc4, Chain A"/>
    <property type="match status" value="1"/>
</dbReference>
<organism evidence="12 13">
    <name type="scientific">Salmo trutta</name>
    <name type="common">Brown trout</name>
    <dbReference type="NCBI Taxonomy" id="8032"/>
    <lineage>
        <taxon>Eukaryota</taxon>
        <taxon>Metazoa</taxon>
        <taxon>Chordata</taxon>
        <taxon>Craniata</taxon>
        <taxon>Vertebrata</taxon>
        <taxon>Euteleostomi</taxon>
        <taxon>Actinopterygii</taxon>
        <taxon>Neopterygii</taxon>
        <taxon>Teleostei</taxon>
        <taxon>Protacanthopterygii</taxon>
        <taxon>Salmoniformes</taxon>
        <taxon>Salmonidae</taxon>
        <taxon>Salmoninae</taxon>
        <taxon>Salmo</taxon>
    </lineage>
</organism>
<reference evidence="12" key="2">
    <citation type="submission" date="2025-09" db="UniProtKB">
        <authorList>
            <consortium name="Ensembl"/>
        </authorList>
    </citation>
    <scope>IDENTIFICATION</scope>
</reference>
<dbReference type="Ensembl" id="ENSSTUT00000109053.1">
    <property type="protein sequence ID" value="ENSSTUP00000101677.1"/>
    <property type="gene ID" value="ENSSTUG00000045486.1"/>
</dbReference>
<dbReference type="AlphaFoldDB" id="A0A674E042"/>
<evidence type="ECO:0000256" key="6">
    <source>
        <dbReference type="ARBA" id="ARBA00023163"/>
    </source>
</evidence>
<comment type="function">
    <text evidence="8">General coactivator that functions cooperatively with TAFs and mediates functional interactions between upstream activators and the general transcriptional machinery. May be involved in stabilizing the multiprotein transcription complex. Binds single-stranded DNA. Also binds, in vitro, non-specifically to double-stranded DNA (ds DNA).</text>
</comment>
<evidence type="ECO:0000256" key="5">
    <source>
        <dbReference type="ARBA" id="ARBA00023125"/>
    </source>
</evidence>
<keyword evidence="7" id="KW-0539">Nucleus</keyword>
<name>A0A674E042_SALTR</name>
<protein>
    <recommendedName>
        <fullName evidence="3">Activated RNA polymerase II transcriptional coactivator p15</fullName>
    </recommendedName>
    <alternativeName>
        <fullName evidence="9">SUB1 homolog</fullName>
    </alternativeName>
</protein>